<feature type="transmembrane region" description="Helical" evidence="1">
    <location>
        <begin position="55"/>
        <end position="75"/>
    </location>
</feature>
<evidence type="ECO:0000256" key="1">
    <source>
        <dbReference type="SAM" id="Phobius"/>
    </source>
</evidence>
<name>I7CK87_MYCHA</name>
<dbReference type="PANTHER" id="PTHR37693">
    <property type="entry name" value="PHOSPHATIDYLGLYCEROL LYSYLTRANSFERASE"/>
    <property type="match status" value="1"/>
</dbReference>
<keyword evidence="1" id="KW-0812">Transmembrane</keyword>
<dbReference type="HOGENOM" id="CLU_629808_0_0_14"/>
<dbReference type="GO" id="GO:0005886">
    <property type="term" value="C:plasma membrane"/>
    <property type="evidence" value="ECO:0007669"/>
    <property type="project" value="UniProtKB-SubCell"/>
</dbReference>
<keyword evidence="1" id="KW-1133">Transmembrane helix</keyword>
<feature type="transmembrane region" description="Helical" evidence="1">
    <location>
        <begin position="95"/>
        <end position="115"/>
    </location>
</feature>
<dbReference type="PANTHER" id="PTHR37693:SF1">
    <property type="entry name" value="INTEGRAL MEMBRANE PROTEIN"/>
    <property type="match status" value="1"/>
</dbReference>
<dbReference type="OrthoDB" id="394179at2"/>
<feature type="transmembrane region" description="Helical" evidence="1">
    <location>
        <begin position="297"/>
        <end position="319"/>
    </location>
</feature>
<dbReference type="AlphaFoldDB" id="I7CK87"/>
<organism evidence="2 3">
    <name type="scientific">Mycoplasma haematolamae (strain Purdue)</name>
    <dbReference type="NCBI Taxonomy" id="1212765"/>
    <lineage>
        <taxon>Bacteria</taxon>
        <taxon>Bacillati</taxon>
        <taxon>Mycoplasmatota</taxon>
        <taxon>Mollicutes</taxon>
        <taxon>Mycoplasmataceae</taxon>
        <taxon>Mycoplasma</taxon>
    </lineage>
</organism>
<accession>I7CK87</accession>
<evidence type="ECO:0000313" key="2">
    <source>
        <dbReference type="EMBL" id="AFO52304.1"/>
    </source>
</evidence>
<proteinExistence type="predicted"/>
<dbReference type="Proteomes" id="UP000006502">
    <property type="component" value="Chromosome"/>
</dbReference>
<dbReference type="KEGG" id="mhl:MHLP_03620"/>
<feature type="transmembrane region" description="Helical" evidence="1">
    <location>
        <begin position="178"/>
        <end position="205"/>
    </location>
</feature>
<keyword evidence="1" id="KW-0472">Membrane</keyword>
<dbReference type="EMBL" id="CP003731">
    <property type="protein sequence ID" value="AFO52304.1"/>
    <property type="molecule type" value="Genomic_DNA"/>
</dbReference>
<feature type="transmembrane region" description="Helical" evidence="1">
    <location>
        <begin position="396"/>
        <end position="413"/>
    </location>
</feature>
<reference evidence="2 3" key="1">
    <citation type="journal article" date="2012" name="J. Bacteriol.">
        <title>Genome Sequence of "Candidatus Mycoplasma haemolamae" Strain Purdue, a Red Blood Cell Pathogen of Alpacas (Vicugna pacos) and Llamas (Lama glama).</title>
        <authorList>
            <person name="Guimaraes A.M."/>
            <person name="Toth B."/>
            <person name="Santos A.P."/>
            <person name="do Nascimento N.C."/>
            <person name="Kritchevsky J.E."/>
            <person name="Messick J.B."/>
        </authorList>
    </citation>
    <scope>NUCLEOTIDE SEQUENCE [LARGE SCALE GENOMIC DNA]</scope>
    <source>
        <strain evidence="2 3">Purdue</strain>
    </source>
</reference>
<dbReference type="STRING" id="1212765.MHLP_03620"/>
<sequence length="443" mass="52007">MKFKPIFVNECPNLVEFRVNYLPKDHIEKRVKRPRKKHSVVINGIKRAYRFHQRYLAQIWAFLFLAVVFLNFFWLQPISWSTFSAIFKSEYSKTAAFISVIVFGFLFFVIVEVVLGRLTYFGRINTFSRGEQKVSWYEWLKLLSVSFFIRSITPFSIGSEPYVIWWLRKRGIPLKQGSAIVSALTISWFIAQGVITWPSFIYLHIRGEWNTKENETSYYWMIAAGLIVDLISGAFVFTISYSKKVHYGFALIKYHWNNLFRIQNLVTKEFLRQKYIENTAFKSNFKRVFFNITTVKTVLVLTAQNLLLYSLYALLVLAINSQSGFKAFMDNFHIINISTTSNNFVPTPGSEGSIQFTIDKMHNLISKVQESQTQDNNGKNAEVIFLWRWFQKYQPVLLSVFFFVFIYIERLVARRSNKHRPNKNIYPGSASLYTANDSLIQFH</sequence>
<protein>
    <submittedName>
        <fullName evidence="2">Putative integral membrane protein</fullName>
    </submittedName>
</protein>
<reference evidence="3" key="2">
    <citation type="submission" date="2012-07" db="EMBL/GenBank/DDBJ databases">
        <title>Complete genome sequence of 'Candidatus Mycoplasma haemolamae'.</title>
        <authorList>
            <person name="Guimaraes A.M.S."/>
            <person name="Toth B."/>
            <person name="Santos A.P."/>
            <person name="Nascimento N.C."/>
            <person name="Sojka J.E."/>
            <person name="Messick J.B."/>
        </authorList>
    </citation>
    <scope>NUCLEOTIDE SEQUENCE [LARGE SCALE GENOMIC DNA]</scope>
    <source>
        <strain evidence="3">Purdue</strain>
    </source>
</reference>
<keyword evidence="3" id="KW-1185">Reference proteome</keyword>
<evidence type="ECO:0000313" key="3">
    <source>
        <dbReference type="Proteomes" id="UP000006502"/>
    </source>
</evidence>
<feature type="transmembrane region" description="Helical" evidence="1">
    <location>
        <begin position="217"/>
        <end position="239"/>
    </location>
</feature>
<gene>
    <name evidence="2" type="ordered locus">MHLP_03620</name>
</gene>